<dbReference type="eggNOG" id="COG1853">
    <property type="taxonomic scope" value="Bacteria"/>
</dbReference>
<accession>A9I660</accession>
<dbReference type="InterPro" id="IPR012349">
    <property type="entry name" value="Split_barrel_FMN-bd"/>
</dbReference>
<evidence type="ECO:0000313" key="3">
    <source>
        <dbReference type="Proteomes" id="UP000001225"/>
    </source>
</evidence>
<dbReference type="STRING" id="94624.Bpet3924"/>
<dbReference type="Gene3D" id="2.30.110.10">
    <property type="entry name" value="Electron Transport, Fmn-binding Protein, Chain A"/>
    <property type="match status" value="1"/>
</dbReference>
<evidence type="ECO:0000313" key="2">
    <source>
        <dbReference type="EMBL" id="CAP44270.1"/>
    </source>
</evidence>
<dbReference type="SUPFAM" id="SSF50475">
    <property type="entry name" value="FMN-binding split barrel"/>
    <property type="match status" value="1"/>
</dbReference>
<dbReference type="InterPro" id="IPR002563">
    <property type="entry name" value="Flavin_Rdtase-like_dom"/>
</dbReference>
<dbReference type="PANTHER" id="PTHR43812">
    <property type="entry name" value="BLR2425 PROTEIN"/>
    <property type="match status" value="1"/>
</dbReference>
<organism evidence="2 3">
    <name type="scientific">Bordetella petrii (strain ATCC BAA-461 / DSM 12804 / CCUG 43448 / CIP 107267 / Se-1111R)</name>
    <dbReference type="NCBI Taxonomy" id="340100"/>
    <lineage>
        <taxon>Bacteria</taxon>
        <taxon>Pseudomonadati</taxon>
        <taxon>Pseudomonadota</taxon>
        <taxon>Betaproteobacteria</taxon>
        <taxon>Burkholderiales</taxon>
        <taxon>Alcaligenaceae</taxon>
        <taxon>Bordetella</taxon>
    </lineage>
</organism>
<dbReference type="GO" id="GO:0016646">
    <property type="term" value="F:oxidoreductase activity, acting on the CH-NH group of donors, NAD or NADP as acceptor"/>
    <property type="evidence" value="ECO:0007669"/>
    <property type="project" value="UniProtKB-ARBA"/>
</dbReference>
<feature type="domain" description="Flavin reductase like" evidence="1">
    <location>
        <begin position="46"/>
        <end position="193"/>
    </location>
</feature>
<name>A9I660_BORPD</name>
<proteinExistence type="predicted"/>
<evidence type="ECO:0000259" key="1">
    <source>
        <dbReference type="SMART" id="SM00903"/>
    </source>
</evidence>
<dbReference type="AlphaFoldDB" id="A9I660"/>
<dbReference type="PANTHER" id="PTHR43812:SF2">
    <property type="entry name" value="FLAVIN REDUCTASE LIKE DOMAIN-CONTAINING PROTEIN"/>
    <property type="match status" value="1"/>
</dbReference>
<dbReference type="KEGG" id="bpt:Bpet3924"/>
<dbReference type="Pfam" id="PF01613">
    <property type="entry name" value="Flavin_Reduct"/>
    <property type="match status" value="1"/>
</dbReference>
<dbReference type="EMBL" id="AM902716">
    <property type="protein sequence ID" value="CAP44270.1"/>
    <property type="molecule type" value="Genomic_DNA"/>
</dbReference>
<reference evidence="2 3" key="1">
    <citation type="journal article" date="2008" name="BMC Genomics">
        <title>The missing link: Bordetella petrii is endowed with both the metabolic versatility of environmental bacteria and virulence traits of pathogenic Bordetellae.</title>
        <authorList>
            <person name="Gross R."/>
            <person name="Guzman C.A."/>
            <person name="Sebaihia M."/>
            <person name="Martins Dos Santos V.A."/>
            <person name="Pieper D.H."/>
            <person name="Koebnik R."/>
            <person name="Lechner M."/>
            <person name="Bartels D."/>
            <person name="Buhrmester J."/>
            <person name="Choudhuri J.V."/>
            <person name="Ebensen T."/>
            <person name="Gaigalat L."/>
            <person name="Herrmann S."/>
            <person name="Khachane A.N."/>
            <person name="Larisch C."/>
            <person name="Link S."/>
            <person name="Linke B."/>
            <person name="Meyer F."/>
            <person name="Mormann S."/>
            <person name="Nakunst D."/>
            <person name="Rueckert C."/>
            <person name="Schneiker-Bekel S."/>
            <person name="Schulze K."/>
            <person name="Vorhoelter F.J."/>
            <person name="Yevsa T."/>
            <person name="Engle J.T."/>
            <person name="Goldman W.E."/>
            <person name="Puehler A."/>
            <person name="Goebel U.B."/>
            <person name="Goesmann A."/>
            <person name="Bloecker H."/>
            <person name="Kaiser O."/>
            <person name="Martinez-Arias R."/>
        </authorList>
    </citation>
    <scope>NUCLEOTIDE SEQUENCE [LARGE SCALE GENOMIC DNA]</scope>
    <source>
        <strain evidence="3">ATCC BAA-461 / DSM 12804 / CCUG 43448 / CIP 107267 / Se-1111R</strain>
    </source>
</reference>
<dbReference type="Proteomes" id="UP000001225">
    <property type="component" value="Chromosome"/>
</dbReference>
<keyword evidence="3" id="KW-1185">Reference proteome</keyword>
<dbReference type="GO" id="GO:0010181">
    <property type="term" value="F:FMN binding"/>
    <property type="evidence" value="ECO:0007669"/>
    <property type="project" value="InterPro"/>
</dbReference>
<gene>
    <name evidence="2" type="ordered locus">Bpet3924</name>
</gene>
<dbReference type="SMART" id="SM00903">
    <property type="entry name" value="Flavin_Reduct"/>
    <property type="match status" value="1"/>
</dbReference>
<protein>
    <recommendedName>
        <fullName evidence="1">Flavin reductase like domain-containing protein</fullName>
    </recommendedName>
</protein>
<sequence>MLAHGHSPTAALGADPKHQTRPLMEDDVHFYRPDAGHGLAHDPFKAIVAPRIVGWISTVNAAGLPNLAPYSFCSAVCSRPDIISFSSAGYKDSVRNIEATREFAWNFVSRELAEAMNATSEAVGPDINEFQLAGIESAAGRAISVPHVAASPAVLECKLLDIVPLKDLNGDSAGHWVVFGQVVGVHIRRKYLRDGLFDTFLANPALRAGYRADYMSEGKRFEMFRPGQG</sequence>